<feature type="transmembrane region" description="Helical" evidence="1">
    <location>
        <begin position="367"/>
        <end position="388"/>
    </location>
</feature>
<feature type="transmembrane region" description="Helical" evidence="1">
    <location>
        <begin position="141"/>
        <end position="162"/>
    </location>
</feature>
<keyword evidence="1" id="KW-1133">Transmembrane helix</keyword>
<dbReference type="RefSeq" id="WP_002299302.1">
    <property type="nucleotide sequence ID" value="NZ_AP022341.1"/>
</dbReference>
<reference evidence="2 6" key="1">
    <citation type="submission" date="2016-01" db="EMBL/GenBank/DDBJ databases">
        <title>Molecular Mechanisms for transfer of large genomic segments between Enterococcus faecium strains.</title>
        <authorList>
            <person name="Garcia-Solache M.A."/>
            <person name="Lebreton F."/>
            <person name="Mclaughlin R.E."/>
            <person name="Whiteaker J.D."/>
            <person name="Gilmore M.S."/>
            <person name="Rice L.B."/>
        </authorList>
    </citation>
    <scope>NUCLEOTIDE SEQUENCE [LARGE SCALE GENOMIC DNA]</scope>
    <source>
        <strain evidence="2 6">D344RRF x C68</strain>
    </source>
</reference>
<dbReference type="GeneID" id="66453247"/>
<evidence type="ECO:0000313" key="4">
    <source>
        <dbReference type="EMBL" id="OOL82412.1"/>
    </source>
</evidence>
<feature type="transmembrane region" description="Helical" evidence="1">
    <location>
        <begin position="335"/>
        <end position="355"/>
    </location>
</feature>
<evidence type="ECO:0000313" key="6">
    <source>
        <dbReference type="Proteomes" id="UP000070452"/>
    </source>
</evidence>
<proteinExistence type="predicted"/>
<feature type="transmembrane region" description="Helical" evidence="1">
    <location>
        <begin position="245"/>
        <end position="266"/>
    </location>
</feature>
<dbReference type="EMBL" id="MVGJ01000050">
    <property type="protein sequence ID" value="OOL82412.1"/>
    <property type="molecule type" value="Genomic_DNA"/>
</dbReference>
<keyword evidence="1" id="KW-0472">Membrane</keyword>
<evidence type="ECO:0000313" key="3">
    <source>
        <dbReference type="EMBL" id="MDC4246534.1"/>
    </source>
</evidence>
<reference evidence="4 7" key="2">
    <citation type="submission" date="2017-02" db="EMBL/GenBank/DDBJ databases">
        <title>Clonality and virulence of isolates of VRE in Hematopoietic Stem Cell Transplanted (HSCT) patients.</title>
        <authorList>
            <person name="Marchi A.P."/>
            <person name="Martins R.C."/>
            <person name="Marie S.K."/>
            <person name="Levin A.S."/>
            <person name="Costa S.F."/>
        </authorList>
    </citation>
    <scope>NUCLEOTIDE SEQUENCE [LARGE SCALE GENOMIC DNA]</scope>
    <source>
        <strain evidence="4 7">LIM1759</strain>
    </source>
</reference>
<accession>A0A132P4Z3</accession>
<dbReference type="EMBL" id="LRHK01000001">
    <property type="protein sequence ID" value="KWX17394.1"/>
    <property type="molecule type" value="Genomic_DNA"/>
</dbReference>
<sequence length="400" mass="46378">MKLFKKIFFAFVLLIASYCVLLTITFFIPQHSIESNAEKSLQMVEKEGMYPSINQGNMLGTRLDNFTDHLMIRKTKADPELNSLENAMSMADYPRYWHGYQLFLRPLLLGMSLGSIRMIYAAILFLLIGLTSYFLTKCSDIYLTTALLISLAIGNAATFFFSMQFSNIWILTLLSVLLFLTKPQLSNTNQQLFLYFFVIGSLANFFDLLTTPVISWGIPVIIIYYVTNKYLMDKRSSLSKQVGSFVFTGIFWGLGYGLTWVAKWILSSIILNKNIVKDAINQILFRTEGNDKYPLHRLEMLKSNIRLMYPKVAILLLLITCLVFLYFAYRKRNSWRPFQLLVLFVLAAVTPYIWYNILANHSQIHYWFTYRTQIITSFAILSAFAFLIPPEKSKDELNYF</sequence>
<organism evidence="2 6">
    <name type="scientific">Enterococcus faecium</name>
    <name type="common">Streptococcus faecium</name>
    <dbReference type="NCBI Taxonomy" id="1352"/>
    <lineage>
        <taxon>Bacteria</taxon>
        <taxon>Bacillati</taxon>
        <taxon>Bacillota</taxon>
        <taxon>Bacilli</taxon>
        <taxon>Lactobacillales</taxon>
        <taxon>Enterococcaceae</taxon>
        <taxon>Enterococcus</taxon>
    </lineage>
</organism>
<feature type="transmembrane region" description="Helical" evidence="1">
    <location>
        <begin position="168"/>
        <end position="185"/>
    </location>
</feature>
<dbReference type="Proteomes" id="UP001141166">
    <property type="component" value="Unassembled WGS sequence"/>
</dbReference>
<dbReference type="Proteomes" id="UP000191171">
    <property type="component" value="Unassembled WGS sequence"/>
</dbReference>
<dbReference type="Proteomes" id="UP000249070">
    <property type="component" value="Unassembled WGS sequence"/>
</dbReference>
<comment type="caution">
    <text evidence="2">The sequence shown here is derived from an EMBL/GenBank/DDBJ whole genome shotgun (WGS) entry which is preliminary data.</text>
</comment>
<evidence type="ECO:0000313" key="8">
    <source>
        <dbReference type="Proteomes" id="UP000249070"/>
    </source>
</evidence>
<feature type="transmembrane region" description="Helical" evidence="1">
    <location>
        <begin position="7"/>
        <end position="28"/>
    </location>
</feature>
<keyword evidence="1" id="KW-0812">Transmembrane</keyword>
<feature type="transmembrane region" description="Helical" evidence="1">
    <location>
        <begin position="107"/>
        <end position="129"/>
    </location>
</feature>
<feature type="transmembrane region" description="Helical" evidence="1">
    <location>
        <begin position="192"/>
        <end position="225"/>
    </location>
</feature>
<evidence type="ECO:0000313" key="5">
    <source>
        <dbReference type="EMBL" id="PZM55522.1"/>
    </source>
</evidence>
<reference evidence="3" key="4">
    <citation type="submission" date="2022-05" db="EMBL/GenBank/DDBJ databases">
        <title>Draft genome sequences of Clostridium perfringens strains isolated from Peru.</title>
        <authorList>
            <person name="Hurtado R."/>
            <person name="Lima L."/>
            <person name="Sousa T."/>
            <person name="Jaiswal A.K."/>
            <person name="Tiwari S."/>
            <person name="Maturrano L."/>
            <person name="Brenig B."/>
            <person name="Azevedo V."/>
        </authorList>
    </citation>
    <scope>NUCLEOTIDE SEQUENCE</scope>
    <source>
        <strain evidence="3">CP4</strain>
    </source>
</reference>
<evidence type="ECO:0008006" key="9">
    <source>
        <dbReference type="Google" id="ProtNLM"/>
    </source>
</evidence>
<evidence type="ECO:0000313" key="2">
    <source>
        <dbReference type="EMBL" id="KWX17394.1"/>
    </source>
</evidence>
<gene>
    <name evidence="2" type="ORF">AWT83_02295</name>
    <name evidence="4" type="ORF">B1P95_09490</name>
    <name evidence="5" type="ORF">DKP91_09105</name>
    <name evidence="3" type="ORF">M3X98_00465</name>
</gene>
<evidence type="ECO:0000256" key="1">
    <source>
        <dbReference type="SAM" id="Phobius"/>
    </source>
</evidence>
<evidence type="ECO:0000313" key="7">
    <source>
        <dbReference type="Proteomes" id="UP000191171"/>
    </source>
</evidence>
<reference evidence="5 8" key="3">
    <citation type="submission" date="2018-05" db="EMBL/GenBank/DDBJ databases">
        <title>Vancomycin-resistant Enterococcus faecium strain from Chelyabinsk, Russia.</title>
        <authorList>
            <person name="Gostev V."/>
            <person name="Goncharov A."/>
            <person name="Kolodzhieva V."/>
            <person name="Suvorov A."/>
            <person name="Sidorenko S."/>
            <person name="Zueva L."/>
        </authorList>
    </citation>
    <scope>NUCLEOTIDE SEQUENCE [LARGE SCALE GENOMIC DNA]</scope>
    <source>
        <strain evidence="5 8">20</strain>
    </source>
</reference>
<name>A0A132P4Z3_ENTFC</name>
<dbReference type="AlphaFoldDB" id="A0A132P4Z3"/>
<dbReference type="Proteomes" id="UP000070452">
    <property type="component" value="Unassembled WGS sequence"/>
</dbReference>
<feature type="transmembrane region" description="Helical" evidence="1">
    <location>
        <begin position="307"/>
        <end position="329"/>
    </location>
</feature>
<dbReference type="EMBL" id="JAMWMK010000001">
    <property type="protein sequence ID" value="MDC4246534.1"/>
    <property type="molecule type" value="Genomic_DNA"/>
</dbReference>
<protein>
    <recommendedName>
        <fullName evidence="9">Glycosyltransferase RgtA/B/C/D-like domain-containing protein</fullName>
    </recommendedName>
</protein>
<dbReference type="EMBL" id="QHGU01000040">
    <property type="protein sequence ID" value="PZM55522.1"/>
    <property type="molecule type" value="Genomic_DNA"/>
</dbReference>